<dbReference type="OrthoDB" id="5115449at2"/>
<accession>A0A4R8ZYV6</accession>
<name>A0A4R8ZYV6_9MICO</name>
<proteinExistence type="predicted"/>
<evidence type="ECO:0000256" key="1">
    <source>
        <dbReference type="SAM" id="MobiDB-lite"/>
    </source>
</evidence>
<comment type="caution">
    <text evidence="3">The sequence shown here is derived from an EMBL/GenBank/DDBJ whole genome shotgun (WGS) entry which is preliminary data.</text>
</comment>
<feature type="compositionally biased region" description="Low complexity" evidence="1">
    <location>
        <begin position="48"/>
        <end position="68"/>
    </location>
</feature>
<keyword evidence="2" id="KW-0732">Signal</keyword>
<dbReference type="Proteomes" id="UP000297447">
    <property type="component" value="Unassembled WGS sequence"/>
</dbReference>
<evidence type="ECO:0000313" key="4">
    <source>
        <dbReference type="Proteomes" id="UP000297447"/>
    </source>
</evidence>
<feature type="region of interest" description="Disordered" evidence="1">
    <location>
        <begin position="42"/>
        <end position="86"/>
    </location>
</feature>
<feature type="signal peptide" evidence="2">
    <location>
        <begin position="1"/>
        <end position="41"/>
    </location>
</feature>
<evidence type="ECO:0000256" key="2">
    <source>
        <dbReference type="SAM" id="SignalP"/>
    </source>
</evidence>
<feature type="compositionally biased region" description="Polar residues" evidence="1">
    <location>
        <begin position="69"/>
        <end position="86"/>
    </location>
</feature>
<feature type="chain" id="PRO_5020637202" evidence="2">
    <location>
        <begin position="42"/>
        <end position="243"/>
    </location>
</feature>
<gene>
    <name evidence="3" type="ORF">E3T55_12575</name>
</gene>
<reference evidence="3 4" key="1">
    <citation type="submission" date="2019-03" db="EMBL/GenBank/DDBJ databases">
        <title>Genomics of glacier-inhabiting Cryobacterium strains.</title>
        <authorList>
            <person name="Liu Q."/>
            <person name="Xin Y.-H."/>
        </authorList>
    </citation>
    <scope>NUCLEOTIDE SEQUENCE [LARGE SCALE GENOMIC DNA]</scope>
    <source>
        <strain evidence="3 4">Hh14</strain>
    </source>
</reference>
<evidence type="ECO:0000313" key="3">
    <source>
        <dbReference type="EMBL" id="TFD48879.1"/>
    </source>
</evidence>
<protein>
    <submittedName>
        <fullName evidence="3">Uncharacterized protein</fullName>
    </submittedName>
</protein>
<organism evidence="3 4">
    <name type="scientific">Cryobacterium frigoriphilum</name>
    <dbReference type="NCBI Taxonomy" id="1259150"/>
    <lineage>
        <taxon>Bacteria</taxon>
        <taxon>Bacillati</taxon>
        <taxon>Actinomycetota</taxon>
        <taxon>Actinomycetes</taxon>
        <taxon>Micrococcales</taxon>
        <taxon>Microbacteriaceae</taxon>
        <taxon>Cryobacterium</taxon>
    </lineage>
</organism>
<sequence length="243" mass="24885">MILRTDRRDTPGSTGRSRAGLGTRSAIFVLFGLLLSGCAAAAPSAQEPGSSPSATPAGSTSTAQAPTQEPTVSTIELSGTALTSETATGEPISTVAFRDGTDASVAFLTDALAAEPEQSVPGELEACAEVTARYSWGDTALVLDVWEPAGFVMTLGESSVNGVRLQSSGDFAAGEDAQAFFDALPAELALDEYNDGTGPFVYDLVAGSSPWGEDNAYGGVALLQQGGIVSRIVSPDTTRAFYC</sequence>
<keyword evidence="4" id="KW-1185">Reference proteome</keyword>
<dbReference type="RefSeq" id="WP_134519905.1">
    <property type="nucleotide sequence ID" value="NZ_SOHE01000053.1"/>
</dbReference>
<dbReference type="EMBL" id="SOHE01000053">
    <property type="protein sequence ID" value="TFD48879.1"/>
    <property type="molecule type" value="Genomic_DNA"/>
</dbReference>
<dbReference type="AlphaFoldDB" id="A0A4R8ZYV6"/>